<organism evidence="1 2">
    <name type="scientific">Nitrobacter vulgaris</name>
    <dbReference type="NCBI Taxonomy" id="29421"/>
    <lineage>
        <taxon>Bacteria</taxon>
        <taxon>Pseudomonadati</taxon>
        <taxon>Pseudomonadota</taxon>
        <taxon>Alphaproteobacteria</taxon>
        <taxon>Hyphomicrobiales</taxon>
        <taxon>Nitrobacteraceae</taxon>
        <taxon>Nitrobacter</taxon>
    </lineage>
</organism>
<protein>
    <recommendedName>
        <fullName evidence="3">DUF768 domain-containing protein</fullName>
    </recommendedName>
</protein>
<proteinExistence type="predicted"/>
<gene>
    <name evidence="1" type="ORF">B2M20_10900</name>
</gene>
<evidence type="ECO:0008006" key="3">
    <source>
        <dbReference type="Google" id="ProtNLM"/>
    </source>
</evidence>
<dbReference type="RefSeq" id="WP_079447071.1">
    <property type="nucleotide sequence ID" value="NZ_MWPQ01000041.1"/>
</dbReference>
<reference evidence="1 2" key="1">
    <citation type="submission" date="2017-02" db="EMBL/GenBank/DDBJ databases">
        <title>Genome sequence of the nitrite-oxidizing bacterium Nitrobacter vulgaris strain Ab1.</title>
        <authorList>
            <person name="Mellbye B.L."/>
            <person name="Davis E.W."/>
            <person name="Spieck E."/>
            <person name="Chang J.H."/>
            <person name="Bottomley P.J."/>
            <person name="Sayavedra-Soto L.A."/>
        </authorList>
    </citation>
    <scope>NUCLEOTIDE SEQUENCE [LARGE SCALE GENOMIC DNA]</scope>
    <source>
        <strain evidence="1 2">Ab1</strain>
    </source>
</reference>
<name>A0A1V4HXT7_NITVU</name>
<dbReference type="OrthoDB" id="8265080at2"/>
<keyword evidence="2" id="KW-1185">Reference proteome</keyword>
<evidence type="ECO:0000313" key="1">
    <source>
        <dbReference type="EMBL" id="OPH82724.1"/>
    </source>
</evidence>
<accession>A0A1V4HXT7</accession>
<sequence>MTTPKEYVQSWLDVSVDVDEQQGSHSDHAAVQRSAYNLVSAAREHGFSKEQIEAELEGDVKTYIRASIDRQNAAEDTRLRDDPQ</sequence>
<comment type="caution">
    <text evidence="1">The sequence shown here is derived from an EMBL/GenBank/DDBJ whole genome shotgun (WGS) entry which is preliminary data.</text>
</comment>
<dbReference type="Proteomes" id="UP000189940">
    <property type="component" value="Unassembled WGS sequence"/>
</dbReference>
<evidence type="ECO:0000313" key="2">
    <source>
        <dbReference type="Proteomes" id="UP000189940"/>
    </source>
</evidence>
<dbReference type="EMBL" id="MWPQ01000041">
    <property type="protein sequence ID" value="OPH82724.1"/>
    <property type="molecule type" value="Genomic_DNA"/>
</dbReference>
<dbReference type="AlphaFoldDB" id="A0A1V4HXT7"/>